<sequence>MLWKVSNDVAVFIASQLLVGINWFTAQWLVYNTILGTRKKVYNTKQFVFLWQEIKHSFTSANTN</sequence>
<organism evidence="2 3">
    <name type="scientific">Mucilaginibacter celer</name>
    <dbReference type="NCBI Taxonomy" id="2305508"/>
    <lineage>
        <taxon>Bacteria</taxon>
        <taxon>Pseudomonadati</taxon>
        <taxon>Bacteroidota</taxon>
        <taxon>Sphingobacteriia</taxon>
        <taxon>Sphingobacteriales</taxon>
        <taxon>Sphingobacteriaceae</taxon>
        <taxon>Mucilaginibacter</taxon>
    </lineage>
</organism>
<proteinExistence type="predicted"/>
<keyword evidence="1" id="KW-1133">Transmembrane helix</keyword>
<evidence type="ECO:0000313" key="3">
    <source>
        <dbReference type="Proteomes" id="UP000270046"/>
    </source>
</evidence>
<dbReference type="AlphaFoldDB" id="A0A494VS23"/>
<dbReference type="Proteomes" id="UP000270046">
    <property type="component" value="Chromosome"/>
</dbReference>
<dbReference type="EMBL" id="CP032869">
    <property type="protein sequence ID" value="AYL96200.1"/>
    <property type="molecule type" value="Genomic_DNA"/>
</dbReference>
<keyword evidence="1" id="KW-0812">Transmembrane</keyword>
<evidence type="ECO:0000256" key="1">
    <source>
        <dbReference type="SAM" id="Phobius"/>
    </source>
</evidence>
<name>A0A494VS23_9SPHI</name>
<accession>A0A494VS23</accession>
<keyword evidence="3" id="KW-1185">Reference proteome</keyword>
<feature type="transmembrane region" description="Helical" evidence="1">
    <location>
        <begin position="12"/>
        <end position="31"/>
    </location>
</feature>
<keyword evidence="1" id="KW-0472">Membrane</keyword>
<dbReference type="KEGG" id="muh:HYN43_013255"/>
<evidence type="ECO:0000313" key="2">
    <source>
        <dbReference type="EMBL" id="AYL96200.1"/>
    </source>
</evidence>
<protein>
    <submittedName>
        <fullName evidence="2">Uncharacterized protein</fullName>
    </submittedName>
</protein>
<reference evidence="2 3" key="1">
    <citation type="submission" date="2018-10" db="EMBL/GenBank/DDBJ databases">
        <title>Genome sequencing of Mucilaginibacter sp. HYN0043.</title>
        <authorList>
            <person name="Kim M."/>
            <person name="Yi H."/>
        </authorList>
    </citation>
    <scope>NUCLEOTIDE SEQUENCE [LARGE SCALE GENOMIC DNA]</scope>
    <source>
        <strain evidence="2 3">HYN0043</strain>
    </source>
</reference>
<gene>
    <name evidence="2" type="ORF">HYN43_013255</name>
</gene>